<evidence type="ECO:0000313" key="1">
    <source>
        <dbReference type="EMBL" id="HIZ69686.1"/>
    </source>
</evidence>
<organism evidence="1 2">
    <name type="scientific">Candidatus Prevotella avicola</name>
    <dbReference type="NCBI Taxonomy" id="2838738"/>
    <lineage>
        <taxon>Bacteria</taxon>
        <taxon>Pseudomonadati</taxon>
        <taxon>Bacteroidota</taxon>
        <taxon>Bacteroidia</taxon>
        <taxon>Bacteroidales</taxon>
        <taxon>Prevotellaceae</taxon>
        <taxon>Prevotella</taxon>
    </lineage>
</organism>
<name>A0A9D2FZS8_9BACT</name>
<protein>
    <submittedName>
        <fullName evidence="1">Uncharacterized protein</fullName>
    </submittedName>
</protein>
<reference evidence="1" key="1">
    <citation type="journal article" date="2021" name="PeerJ">
        <title>Extensive microbial diversity within the chicken gut microbiome revealed by metagenomics and culture.</title>
        <authorList>
            <person name="Gilroy R."/>
            <person name="Ravi A."/>
            <person name="Getino M."/>
            <person name="Pursley I."/>
            <person name="Horton D.L."/>
            <person name="Alikhan N.F."/>
            <person name="Baker D."/>
            <person name="Gharbi K."/>
            <person name="Hall N."/>
            <person name="Watson M."/>
            <person name="Adriaenssens E.M."/>
            <person name="Foster-Nyarko E."/>
            <person name="Jarju S."/>
            <person name="Secka A."/>
            <person name="Antonio M."/>
            <person name="Oren A."/>
            <person name="Chaudhuri R.R."/>
            <person name="La Ragione R."/>
            <person name="Hildebrand F."/>
            <person name="Pallen M.J."/>
        </authorList>
    </citation>
    <scope>NUCLEOTIDE SEQUENCE</scope>
    <source>
        <strain evidence="1">ChiHecec3B27-8219</strain>
    </source>
</reference>
<dbReference type="Proteomes" id="UP000824055">
    <property type="component" value="Unassembled WGS sequence"/>
</dbReference>
<comment type="caution">
    <text evidence="1">The sequence shown here is derived from an EMBL/GenBank/DDBJ whole genome shotgun (WGS) entry which is preliminary data.</text>
</comment>
<dbReference type="EMBL" id="DXBE01000053">
    <property type="protein sequence ID" value="HIZ69686.1"/>
    <property type="molecule type" value="Genomic_DNA"/>
</dbReference>
<dbReference type="AlphaFoldDB" id="A0A9D2FZS8"/>
<gene>
    <name evidence="1" type="ORF">H9966_07400</name>
</gene>
<sequence length="238" mass="26294">MFKKFFLLTLRHDSREYSTRYFALALVLAVSVTTRAQVVQTPEVSNGVMDSPLMTDTPALEHGGVMDASASYAPSYQAADINAAIDTTLIHPNALPHWQGWQVDTGPFDIFSSSHEVMGLMGNRTATVGIGGEWGRLYYSSYATMGKYDSAFLGHYNTFSIGGTLKLGVSPRLNIGVSGQYTPTAVKSRLLYPYTPTSHYSVMFEFKATKKLWIGFEVGRSFNPVNKSWHSFGGPTYR</sequence>
<reference evidence="1" key="2">
    <citation type="submission" date="2021-04" db="EMBL/GenBank/DDBJ databases">
        <authorList>
            <person name="Gilroy R."/>
        </authorList>
    </citation>
    <scope>NUCLEOTIDE SEQUENCE</scope>
    <source>
        <strain evidence="1">ChiHecec3B27-8219</strain>
    </source>
</reference>
<accession>A0A9D2FZS8</accession>
<evidence type="ECO:0000313" key="2">
    <source>
        <dbReference type="Proteomes" id="UP000824055"/>
    </source>
</evidence>
<proteinExistence type="predicted"/>